<organism evidence="1 2">
    <name type="scientific">Paraburkholderia steynii</name>
    <dbReference type="NCBI Taxonomy" id="1245441"/>
    <lineage>
        <taxon>Bacteria</taxon>
        <taxon>Pseudomonadati</taxon>
        <taxon>Pseudomonadota</taxon>
        <taxon>Betaproteobacteria</taxon>
        <taxon>Burkholderiales</taxon>
        <taxon>Burkholderiaceae</taxon>
        <taxon>Paraburkholderia</taxon>
    </lineage>
</organism>
<accession>A0A7Z7FKP2</accession>
<proteinExistence type="predicted"/>
<dbReference type="EMBL" id="FNDI01000027">
    <property type="protein sequence ID" value="SDI92306.1"/>
    <property type="molecule type" value="Genomic_DNA"/>
</dbReference>
<dbReference type="AlphaFoldDB" id="A0A7Z7FKP2"/>
<keyword evidence="2" id="KW-1185">Reference proteome</keyword>
<dbReference type="Proteomes" id="UP000198900">
    <property type="component" value="Unassembled WGS sequence"/>
</dbReference>
<gene>
    <name evidence="1" type="ORF">SAMN04487926_12751</name>
</gene>
<sequence length="67" mass="7260">MIVSTIQGSGRVGNAYGRRGASPFETAWWGWPVRLQRGIACGFTVVVCLRDESCTYPRIPAALLSCA</sequence>
<name>A0A7Z7FKP2_9BURK</name>
<protein>
    <submittedName>
        <fullName evidence="1">Uncharacterized protein</fullName>
    </submittedName>
</protein>
<evidence type="ECO:0000313" key="1">
    <source>
        <dbReference type="EMBL" id="SDI92306.1"/>
    </source>
</evidence>
<reference evidence="1" key="1">
    <citation type="submission" date="2016-10" db="EMBL/GenBank/DDBJ databases">
        <authorList>
            <person name="Varghese N."/>
            <person name="Submissions S."/>
        </authorList>
    </citation>
    <scope>NUCLEOTIDE SEQUENCE [LARGE SCALE GENOMIC DNA]</scope>
    <source>
        <strain evidence="1">YR281</strain>
    </source>
</reference>
<comment type="caution">
    <text evidence="1">The sequence shown here is derived from an EMBL/GenBank/DDBJ whole genome shotgun (WGS) entry which is preliminary data.</text>
</comment>
<evidence type="ECO:0000313" key="2">
    <source>
        <dbReference type="Proteomes" id="UP000198900"/>
    </source>
</evidence>